<accession>A0A6G6GQE5</accession>
<dbReference type="KEGG" id="mgel:G5B37_14805"/>
<keyword evidence="1" id="KW-0472">Membrane</keyword>
<reference evidence="2 3" key="1">
    <citation type="submission" date="2020-02" db="EMBL/GenBank/DDBJ databases">
        <title>Complete genome sequence of Flavobacteriaceae bacterium.</title>
        <authorList>
            <person name="Kim S.-J."/>
            <person name="Kim Y.-S."/>
            <person name="Kim K.-H."/>
        </authorList>
    </citation>
    <scope>NUCLEOTIDE SEQUENCE [LARGE SCALE GENOMIC DNA]</scope>
    <source>
        <strain evidence="2 3">RR4-40</strain>
    </source>
</reference>
<dbReference type="AlphaFoldDB" id="A0A6G6GQE5"/>
<keyword evidence="3" id="KW-1185">Reference proteome</keyword>
<keyword evidence="1" id="KW-0812">Transmembrane</keyword>
<evidence type="ECO:0000313" key="2">
    <source>
        <dbReference type="EMBL" id="QIE60778.1"/>
    </source>
</evidence>
<feature type="transmembrane region" description="Helical" evidence="1">
    <location>
        <begin position="73"/>
        <end position="92"/>
    </location>
</feature>
<gene>
    <name evidence="2" type="ORF">G5B37_14805</name>
</gene>
<evidence type="ECO:0000256" key="1">
    <source>
        <dbReference type="SAM" id="Phobius"/>
    </source>
</evidence>
<keyword evidence="1" id="KW-1133">Transmembrane helix</keyword>
<name>A0A6G6GQE5_9FLAO</name>
<proteinExistence type="predicted"/>
<protein>
    <submittedName>
        <fullName evidence="2">Uncharacterized protein</fullName>
    </submittedName>
</protein>
<dbReference type="Proteomes" id="UP000505306">
    <property type="component" value="Chromosome"/>
</dbReference>
<organism evidence="2 3">
    <name type="scientific">Rasiella rasia</name>
    <dbReference type="NCBI Taxonomy" id="2744027"/>
    <lineage>
        <taxon>Bacteria</taxon>
        <taxon>Pseudomonadati</taxon>
        <taxon>Bacteroidota</taxon>
        <taxon>Flavobacteriia</taxon>
        <taxon>Flavobacteriales</taxon>
        <taxon>Flavobacteriaceae</taxon>
        <taxon>Rasiella</taxon>
    </lineage>
</organism>
<sequence length="144" mass="16175">MELTKVEQLVSAYFEGNTTLQEEALLRTYFSEDEVAPHLASYKPLFNAMAIAQDETFNKELLFPQPQKTKNRWWIGIAASALVAVGVAGFFMQQPTLTAEEKEAIAAFEKTKEAFQLLSSNFNEGAQELAYIGKFAETKDKILK</sequence>
<dbReference type="EMBL" id="CP049057">
    <property type="protein sequence ID" value="QIE60778.1"/>
    <property type="molecule type" value="Genomic_DNA"/>
</dbReference>
<dbReference type="RefSeq" id="WP_164680789.1">
    <property type="nucleotide sequence ID" value="NZ_CP049057.1"/>
</dbReference>
<evidence type="ECO:0000313" key="3">
    <source>
        <dbReference type="Proteomes" id="UP000505306"/>
    </source>
</evidence>